<feature type="region of interest" description="Disordered" evidence="1">
    <location>
        <begin position="15"/>
        <end position="37"/>
    </location>
</feature>
<keyword evidence="3" id="KW-1185">Reference proteome</keyword>
<evidence type="ECO:0000313" key="3">
    <source>
        <dbReference type="Proteomes" id="UP000800235"/>
    </source>
</evidence>
<organism evidence="2 3">
    <name type="scientific">Tothia fuscella</name>
    <dbReference type="NCBI Taxonomy" id="1048955"/>
    <lineage>
        <taxon>Eukaryota</taxon>
        <taxon>Fungi</taxon>
        <taxon>Dikarya</taxon>
        <taxon>Ascomycota</taxon>
        <taxon>Pezizomycotina</taxon>
        <taxon>Dothideomycetes</taxon>
        <taxon>Pleosporomycetidae</taxon>
        <taxon>Venturiales</taxon>
        <taxon>Cylindrosympodiaceae</taxon>
        <taxon>Tothia</taxon>
    </lineage>
</organism>
<dbReference type="Proteomes" id="UP000800235">
    <property type="component" value="Unassembled WGS sequence"/>
</dbReference>
<dbReference type="AlphaFoldDB" id="A0A9P4NEF5"/>
<dbReference type="EMBL" id="MU007151">
    <property type="protein sequence ID" value="KAF2416697.1"/>
    <property type="molecule type" value="Genomic_DNA"/>
</dbReference>
<proteinExistence type="predicted"/>
<comment type="caution">
    <text evidence="2">The sequence shown here is derived from an EMBL/GenBank/DDBJ whole genome shotgun (WGS) entry which is preliminary data.</text>
</comment>
<accession>A0A9P4NEF5</accession>
<protein>
    <submittedName>
        <fullName evidence="2">Uncharacterized protein</fullName>
    </submittedName>
</protein>
<evidence type="ECO:0000256" key="1">
    <source>
        <dbReference type="SAM" id="MobiDB-lite"/>
    </source>
</evidence>
<sequence>MDNIPSLIAATSDSTLTSSDSTLTSSDSTLTPAPSDTTLKIDATAQPYRDIDTCWSGYEGPPRTRDPATLVGLHVISSTFINDKGYAYGLKIRVSEETLPITFQTHQAEGQYNPRMDNVLRTALLDARPWRPVKIEDARQATREIKFNDRPPSPDGEIRHEKFDVVGIALENMAEFGFIWGYRAQGQYTDIHVVEKRGEDDYGKAKYMRGQKRKYDLETVEWGFDS</sequence>
<gene>
    <name evidence="2" type="ORF">EJ08DRAFT_654667</name>
</gene>
<name>A0A9P4NEF5_9PEZI</name>
<evidence type="ECO:0000313" key="2">
    <source>
        <dbReference type="EMBL" id="KAF2416697.1"/>
    </source>
</evidence>
<reference evidence="2" key="1">
    <citation type="journal article" date="2020" name="Stud. Mycol.">
        <title>101 Dothideomycetes genomes: a test case for predicting lifestyles and emergence of pathogens.</title>
        <authorList>
            <person name="Haridas S."/>
            <person name="Albert R."/>
            <person name="Binder M."/>
            <person name="Bloem J."/>
            <person name="Labutti K."/>
            <person name="Salamov A."/>
            <person name="Andreopoulos B."/>
            <person name="Baker S."/>
            <person name="Barry K."/>
            <person name="Bills G."/>
            <person name="Bluhm B."/>
            <person name="Cannon C."/>
            <person name="Castanera R."/>
            <person name="Culley D."/>
            <person name="Daum C."/>
            <person name="Ezra D."/>
            <person name="Gonzalez J."/>
            <person name="Henrissat B."/>
            <person name="Kuo A."/>
            <person name="Liang C."/>
            <person name="Lipzen A."/>
            <person name="Lutzoni F."/>
            <person name="Magnuson J."/>
            <person name="Mondo S."/>
            <person name="Nolan M."/>
            <person name="Ohm R."/>
            <person name="Pangilinan J."/>
            <person name="Park H.-J."/>
            <person name="Ramirez L."/>
            <person name="Alfaro M."/>
            <person name="Sun H."/>
            <person name="Tritt A."/>
            <person name="Yoshinaga Y."/>
            <person name="Zwiers L.-H."/>
            <person name="Turgeon B."/>
            <person name="Goodwin S."/>
            <person name="Spatafora J."/>
            <person name="Crous P."/>
            <person name="Grigoriev I."/>
        </authorList>
    </citation>
    <scope>NUCLEOTIDE SEQUENCE</scope>
    <source>
        <strain evidence="2">CBS 130266</strain>
    </source>
</reference>